<sequence length="326" mass="35538">MKTDHPRDEIVRTLNSAKNVLVATHIHPDGDALGSQIALGNILRSLGKNVFFYGEERVSHLYRFLPGSAEIDSLLPALNGFDCAVALDCGDCNRLGAAMDSLLTVHPFVVIDHHLGHQEFGDLRWIAPERASTGEMVYDLAEALGAELSYEAAYCLYAAIVSDTGSFKYSSTTADTFRIAGELLRKGVKPAEVSGKLFDNFTVKRLNLMRLVLDSLQLYAEDQLAIIAAPREVFIKTGTTQADAETFINYPRSLNTVKVAAFLKETEKGLISVSLRSKGTDYDVAQVAAIFGGGGHRNAAGCKLRDMSIAEVQEKLLARLLPMVSR</sequence>
<reference evidence="3" key="2">
    <citation type="submission" date="2022-10" db="EMBL/GenBank/DDBJ databases">
        <authorList>
            <person name="Aronson H.S."/>
        </authorList>
    </citation>
    <scope>NUCLEOTIDE SEQUENCE</scope>
    <source>
        <strain evidence="3">RS19-109</strain>
    </source>
</reference>
<accession>A0A9X4MEN8</accession>
<proteinExistence type="predicted"/>
<dbReference type="Pfam" id="PF01368">
    <property type="entry name" value="DHH"/>
    <property type="match status" value="1"/>
</dbReference>
<feature type="domain" description="DDH" evidence="1">
    <location>
        <begin position="19"/>
        <end position="160"/>
    </location>
</feature>
<dbReference type="InterPro" id="IPR038763">
    <property type="entry name" value="DHH_sf"/>
</dbReference>
<evidence type="ECO:0000313" key="4">
    <source>
        <dbReference type="Proteomes" id="UP001154240"/>
    </source>
</evidence>
<dbReference type="PANTHER" id="PTHR47618:SF1">
    <property type="entry name" value="BIFUNCTIONAL OLIGORIBONUCLEASE AND PAP PHOSPHATASE NRNA"/>
    <property type="match status" value="1"/>
</dbReference>
<evidence type="ECO:0000313" key="3">
    <source>
        <dbReference type="EMBL" id="MDG4474881.1"/>
    </source>
</evidence>
<evidence type="ECO:0000259" key="2">
    <source>
        <dbReference type="Pfam" id="PF02272"/>
    </source>
</evidence>
<name>A0A9X4MEN8_9BACT</name>
<dbReference type="GO" id="GO:0003676">
    <property type="term" value="F:nucleic acid binding"/>
    <property type="evidence" value="ECO:0007669"/>
    <property type="project" value="InterPro"/>
</dbReference>
<comment type="caution">
    <text evidence="3">The sequence shown here is derived from an EMBL/GenBank/DDBJ whole genome shotgun (WGS) entry which is preliminary data.</text>
</comment>
<dbReference type="Proteomes" id="UP001154240">
    <property type="component" value="Unassembled WGS sequence"/>
</dbReference>
<reference evidence="3" key="1">
    <citation type="journal article" date="2022" name="bioRxiv">
        <title>Thiovibrio frasassiensisgen. nov., sp. nov., an autotrophic, elemental sulfur disproportionating bacterium isolated from sulfidic karst sediment, and proposal of Thiovibrionaceae fam. nov.</title>
        <authorList>
            <person name="Aronson H."/>
            <person name="Thomas C."/>
            <person name="Bhattacharyya M."/>
            <person name="Eckstein S."/>
            <person name="Jensen S."/>
            <person name="Barco R."/>
            <person name="Macalady J."/>
            <person name="Amend J."/>
        </authorList>
    </citation>
    <scope>NUCLEOTIDE SEQUENCE</scope>
    <source>
        <strain evidence="3">RS19-109</strain>
    </source>
</reference>
<dbReference type="InterPro" id="IPR003156">
    <property type="entry name" value="DHHA1_dom"/>
</dbReference>
<dbReference type="AlphaFoldDB" id="A0A9X4MEN8"/>
<dbReference type="SUPFAM" id="SSF64182">
    <property type="entry name" value="DHH phosphoesterases"/>
    <property type="match status" value="1"/>
</dbReference>
<gene>
    <name evidence="3" type="ORF">OLX77_01735</name>
</gene>
<protein>
    <submittedName>
        <fullName evidence="3">Bifunctional oligoribonuclease/PAP phosphatase NrnA</fullName>
    </submittedName>
</protein>
<dbReference type="Pfam" id="PF02272">
    <property type="entry name" value="DHHA1"/>
    <property type="match status" value="1"/>
</dbReference>
<evidence type="ECO:0000259" key="1">
    <source>
        <dbReference type="Pfam" id="PF01368"/>
    </source>
</evidence>
<dbReference type="InterPro" id="IPR001667">
    <property type="entry name" value="DDH_dom"/>
</dbReference>
<dbReference type="EMBL" id="JAPHEH010000001">
    <property type="protein sequence ID" value="MDG4474881.1"/>
    <property type="molecule type" value="Genomic_DNA"/>
</dbReference>
<dbReference type="Gene3D" id="3.10.310.30">
    <property type="match status" value="1"/>
</dbReference>
<dbReference type="Gene3D" id="3.90.1640.10">
    <property type="entry name" value="inorganic pyrophosphatase (n-terminal core)"/>
    <property type="match status" value="1"/>
</dbReference>
<dbReference type="PANTHER" id="PTHR47618">
    <property type="entry name" value="BIFUNCTIONAL OLIGORIBONUCLEASE AND PAP PHOSPHATASE NRNA"/>
    <property type="match status" value="1"/>
</dbReference>
<dbReference type="RefSeq" id="WP_307631861.1">
    <property type="nucleotide sequence ID" value="NZ_JAPHEH010000001.1"/>
</dbReference>
<keyword evidence="4" id="KW-1185">Reference proteome</keyword>
<feature type="domain" description="DHHA1" evidence="2">
    <location>
        <begin position="235"/>
        <end position="318"/>
    </location>
</feature>
<dbReference type="InterPro" id="IPR051319">
    <property type="entry name" value="Oligoribo/pAp-PDE_c-di-AMP_PDE"/>
</dbReference>
<organism evidence="3 4">
    <name type="scientific">Thiovibrio frasassiensis</name>
    <dbReference type="NCBI Taxonomy" id="2984131"/>
    <lineage>
        <taxon>Bacteria</taxon>
        <taxon>Pseudomonadati</taxon>
        <taxon>Thermodesulfobacteriota</taxon>
        <taxon>Desulfobulbia</taxon>
        <taxon>Desulfobulbales</taxon>
        <taxon>Thiovibrionaceae</taxon>
        <taxon>Thiovibrio</taxon>
    </lineage>
</organism>